<feature type="region of interest" description="Disordered" evidence="1">
    <location>
        <begin position="72"/>
        <end position="91"/>
    </location>
</feature>
<evidence type="ECO:0000313" key="3">
    <source>
        <dbReference type="EMBL" id="SPO39603.1"/>
    </source>
</evidence>
<dbReference type="Proteomes" id="UP000323386">
    <property type="component" value="Unassembled WGS sequence"/>
</dbReference>
<organism evidence="3 4">
    <name type="scientific">Pseudozyma flocculosa</name>
    <dbReference type="NCBI Taxonomy" id="84751"/>
    <lineage>
        <taxon>Eukaryota</taxon>
        <taxon>Fungi</taxon>
        <taxon>Dikarya</taxon>
        <taxon>Basidiomycota</taxon>
        <taxon>Ustilaginomycotina</taxon>
        <taxon>Ustilaginomycetes</taxon>
        <taxon>Ustilaginales</taxon>
        <taxon>Ustilaginaceae</taxon>
        <taxon>Pseudozyma</taxon>
    </lineage>
</organism>
<proteinExistence type="predicted"/>
<dbReference type="AlphaFoldDB" id="A0A5C3F521"/>
<gene>
    <name evidence="3" type="ORF">PSFLO_05084</name>
</gene>
<evidence type="ECO:0000256" key="2">
    <source>
        <dbReference type="SAM" id="SignalP"/>
    </source>
</evidence>
<evidence type="ECO:0000313" key="4">
    <source>
        <dbReference type="Proteomes" id="UP000323386"/>
    </source>
</evidence>
<name>A0A5C3F521_9BASI</name>
<feature type="signal peptide" evidence="2">
    <location>
        <begin position="1"/>
        <end position="25"/>
    </location>
</feature>
<evidence type="ECO:0008006" key="5">
    <source>
        <dbReference type="Google" id="ProtNLM"/>
    </source>
</evidence>
<reference evidence="3 4" key="1">
    <citation type="submission" date="2018-03" db="EMBL/GenBank/DDBJ databases">
        <authorList>
            <person name="Guldener U."/>
        </authorList>
    </citation>
    <scope>NUCLEOTIDE SEQUENCE [LARGE SCALE GENOMIC DNA]</scope>
    <source>
        <strain evidence="3 4">DAOM196992</strain>
    </source>
</reference>
<accession>A0A5C3F521</accession>
<protein>
    <recommendedName>
        <fullName evidence="5">Secreted protein</fullName>
    </recommendedName>
</protein>
<dbReference type="EMBL" id="OOIP01000015">
    <property type="protein sequence ID" value="SPO39603.1"/>
    <property type="molecule type" value="Genomic_DNA"/>
</dbReference>
<feature type="chain" id="PRO_5022822928" description="Secreted protein" evidence="2">
    <location>
        <begin position="26"/>
        <end position="214"/>
    </location>
</feature>
<keyword evidence="4" id="KW-1185">Reference proteome</keyword>
<keyword evidence="2" id="KW-0732">Signal</keyword>
<evidence type="ECO:0000256" key="1">
    <source>
        <dbReference type="SAM" id="MobiDB-lite"/>
    </source>
</evidence>
<sequence length="214" mass="22984">MLLRWVPAGADAWSLLLWLAWPAPAASLGSAALWARRRFCTCRPVCRLLARRPFSPACPPCLAPSFRGSIRPAAPRRARTRRPSSTTTTTTTTTILIHDPSHTAALFPDPALSVSLLAIRHQVASSTSQLTTSSGSVGSSSPWPAPVRLASALTVYPWRTRRTSRQLACGGRSPLASLLHCCLLLLACWNPARAFAVASHLPTTCTDAPRQPAC</sequence>